<reference evidence="1" key="1">
    <citation type="submission" date="2020-06" db="EMBL/GenBank/DDBJ databases">
        <title>Genomic insights into acetone-butanol-ethanol (ABE) fermentation by sequencing solventogenic clostridia strains.</title>
        <authorList>
            <person name="Brown S."/>
        </authorList>
    </citation>
    <scope>NUCLEOTIDE SEQUENCE</scope>
    <source>
        <strain evidence="1">DJ123</strain>
    </source>
</reference>
<gene>
    <name evidence="1" type="ORF">BCD95_002893</name>
</gene>
<dbReference type="AlphaFoldDB" id="A0AAE5EXM0"/>
<dbReference type="EMBL" id="JABTDW010000001">
    <property type="protein sequence ID" value="NSB14634.1"/>
    <property type="molecule type" value="Genomic_DNA"/>
</dbReference>
<name>A0AAE5EXM0_CLOBE</name>
<proteinExistence type="predicted"/>
<sequence length="181" mass="20756">MKKSILPIPTHLKNILIPKGDKNDEFFVAGDIACTCGNKEFSLSYLGAYENEIITLCEYEGVFYLAIECKCKECGKVHLIFDDNLHGWNGFVCGDESGFKGYEDFPMEKFKKLWRCPKCNDEHHEVSVAISSGGKEDFLENCEDTEFSEEDWVNAFSWITISTRCTNCGFIDETWIDYETM</sequence>
<dbReference type="RefSeq" id="WP_077853939.1">
    <property type="nucleotide sequence ID" value="NZ_JABTDW010000001.1"/>
</dbReference>
<accession>A0AAE5EXM0</accession>
<evidence type="ECO:0000313" key="2">
    <source>
        <dbReference type="Proteomes" id="UP000822184"/>
    </source>
</evidence>
<evidence type="ECO:0000313" key="1">
    <source>
        <dbReference type="EMBL" id="NSB14634.1"/>
    </source>
</evidence>
<protein>
    <submittedName>
        <fullName evidence="1">Zn finger protein</fullName>
    </submittedName>
</protein>
<organism evidence="1 2">
    <name type="scientific">Clostridium beijerinckii</name>
    <name type="common">Clostridium MP</name>
    <dbReference type="NCBI Taxonomy" id="1520"/>
    <lineage>
        <taxon>Bacteria</taxon>
        <taxon>Bacillati</taxon>
        <taxon>Bacillota</taxon>
        <taxon>Clostridia</taxon>
        <taxon>Eubacteriales</taxon>
        <taxon>Clostridiaceae</taxon>
        <taxon>Clostridium</taxon>
    </lineage>
</organism>
<comment type="caution">
    <text evidence="1">The sequence shown here is derived from an EMBL/GenBank/DDBJ whole genome shotgun (WGS) entry which is preliminary data.</text>
</comment>
<dbReference type="Proteomes" id="UP000822184">
    <property type="component" value="Unassembled WGS sequence"/>
</dbReference>